<dbReference type="InterPro" id="IPR009045">
    <property type="entry name" value="Zn_M74/Hedgehog-like"/>
</dbReference>
<feature type="transmembrane region" description="Helical" evidence="1">
    <location>
        <begin position="26"/>
        <end position="48"/>
    </location>
</feature>
<protein>
    <submittedName>
        <fullName evidence="3">Peptidase M15</fullName>
    </submittedName>
</protein>
<reference evidence="4" key="1">
    <citation type="submission" date="2016-10" db="EMBL/GenBank/DDBJ databases">
        <authorList>
            <person name="Varghese N."/>
            <person name="Submissions S."/>
        </authorList>
    </citation>
    <scope>NUCLEOTIDE SEQUENCE [LARGE SCALE GENOMIC DNA]</scope>
    <source>
        <strain evidence="4">CGMCC 1.10657</strain>
    </source>
</reference>
<dbReference type="STRING" id="658218.SAMN05216562_1956"/>
<dbReference type="RefSeq" id="WP_091387695.1">
    <property type="nucleotide sequence ID" value="NZ_FNQO01000002.1"/>
</dbReference>
<keyword evidence="1" id="KW-0812">Transmembrane</keyword>
<feature type="domain" description="Peptidase M15A C-terminal" evidence="2">
    <location>
        <begin position="146"/>
        <end position="195"/>
    </location>
</feature>
<evidence type="ECO:0000256" key="1">
    <source>
        <dbReference type="SAM" id="Phobius"/>
    </source>
</evidence>
<dbReference type="SUPFAM" id="SSF55166">
    <property type="entry name" value="Hedgehog/DD-peptidase"/>
    <property type="match status" value="1"/>
</dbReference>
<keyword evidence="4" id="KW-1185">Reference proteome</keyword>
<dbReference type="Pfam" id="PF08291">
    <property type="entry name" value="Peptidase_M15_3"/>
    <property type="match status" value="1"/>
</dbReference>
<dbReference type="InterPro" id="IPR013230">
    <property type="entry name" value="Peptidase_M15A_C"/>
</dbReference>
<keyword evidence="1" id="KW-1133">Transmembrane helix</keyword>
<dbReference type="OrthoDB" id="500593at2"/>
<dbReference type="AlphaFoldDB" id="A0A1H3YSD5"/>
<dbReference type="EMBL" id="FNQO01000002">
    <property type="protein sequence ID" value="SEA14469.1"/>
    <property type="molecule type" value="Genomic_DNA"/>
</dbReference>
<organism evidence="3 4">
    <name type="scientific">Microbulbifer marinus</name>
    <dbReference type="NCBI Taxonomy" id="658218"/>
    <lineage>
        <taxon>Bacteria</taxon>
        <taxon>Pseudomonadati</taxon>
        <taxon>Pseudomonadota</taxon>
        <taxon>Gammaproteobacteria</taxon>
        <taxon>Cellvibrionales</taxon>
        <taxon>Microbulbiferaceae</taxon>
        <taxon>Microbulbifer</taxon>
    </lineage>
</organism>
<keyword evidence="1" id="KW-0472">Membrane</keyword>
<proteinExistence type="predicted"/>
<gene>
    <name evidence="3" type="ORF">SAMN05216562_1956</name>
</gene>
<dbReference type="Gene3D" id="3.30.1380.10">
    <property type="match status" value="1"/>
</dbReference>
<evidence type="ECO:0000259" key="2">
    <source>
        <dbReference type="Pfam" id="PF08291"/>
    </source>
</evidence>
<dbReference type="Proteomes" id="UP000198658">
    <property type="component" value="Unassembled WGS sequence"/>
</dbReference>
<accession>A0A1H3YSD5</accession>
<sequence length="226" mass="25756">MSAGNSYSRYRTGYPQSPPGQRTNRLVVVGLALLLLLVVVLLWLYLYLKSLEKPYVELKGYRVATMQSFSSFLRRGSNRARVAELTRFLEREGVDNVTAVQNLLRQGTDWLDIDEPPFAIPPSDQWRNIVATLAVLRDEVEPMIGGVDVVSAYRTDNYNRKSGGASRSKHRDFCGLDLVPKSNISRKELIEELRSLHRRLGPKSNLGLGIYHDVRFHIDTCGYRTW</sequence>
<name>A0A1H3YSD5_9GAMM</name>
<evidence type="ECO:0000313" key="3">
    <source>
        <dbReference type="EMBL" id="SEA14469.1"/>
    </source>
</evidence>
<evidence type="ECO:0000313" key="4">
    <source>
        <dbReference type="Proteomes" id="UP000198658"/>
    </source>
</evidence>